<dbReference type="InParanoid" id="A0A163A515"/>
<feature type="compositionally biased region" description="Low complexity" evidence="1">
    <location>
        <begin position="136"/>
        <end position="151"/>
    </location>
</feature>
<evidence type="ECO:0000313" key="2">
    <source>
        <dbReference type="EMBL" id="OAD71131.1"/>
    </source>
</evidence>
<dbReference type="OrthoDB" id="10486674at2759"/>
<keyword evidence="3" id="KW-1185">Reference proteome</keyword>
<accession>A0A163A515</accession>
<organism evidence="2 3">
    <name type="scientific">Phycomyces blakesleeanus (strain ATCC 8743b / DSM 1359 / FGSC 10004 / NBRC 33097 / NRRL 1555)</name>
    <dbReference type="NCBI Taxonomy" id="763407"/>
    <lineage>
        <taxon>Eukaryota</taxon>
        <taxon>Fungi</taxon>
        <taxon>Fungi incertae sedis</taxon>
        <taxon>Mucoromycota</taxon>
        <taxon>Mucoromycotina</taxon>
        <taxon>Mucoromycetes</taxon>
        <taxon>Mucorales</taxon>
        <taxon>Phycomycetaceae</taxon>
        <taxon>Phycomyces</taxon>
    </lineage>
</organism>
<sequence>MLCIQYELCTDQYQERLQIWIFSTNEDKKASHLFPKTSKRRNYNAMRYSDSHQASLRLLLLGSVLLTAYCAAAVQTTELVGPLSQSTGIMCIQRVCPTLDTGVDGSEECPTECSDSCYRDDDPCCPGNYVMTCDSSSSSSSGSSSGKTSSTPAHPSSIGVPTGLSSGAPSSSAAITGASLSHSSAALSSSAPSPSGAKPSSIQSASSSSSGANAGSSDTSAANLVTIKPFVVLSLSLILSMKLIL</sequence>
<feature type="region of interest" description="Disordered" evidence="1">
    <location>
        <begin position="136"/>
        <end position="171"/>
    </location>
</feature>
<dbReference type="RefSeq" id="XP_018289171.1">
    <property type="nucleotide sequence ID" value="XM_018443369.1"/>
</dbReference>
<dbReference type="GeneID" id="29004274"/>
<protein>
    <submittedName>
        <fullName evidence="2">Uncharacterized protein</fullName>
    </submittedName>
</protein>
<dbReference type="Proteomes" id="UP000077315">
    <property type="component" value="Unassembled WGS sequence"/>
</dbReference>
<name>A0A163A515_PHYB8</name>
<dbReference type="AlphaFoldDB" id="A0A163A515"/>
<proteinExistence type="predicted"/>
<dbReference type="EMBL" id="KV440986">
    <property type="protein sequence ID" value="OAD71131.1"/>
    <property type="molecule type" value="Genomic_DNA"/>
</dbReference>
<reference evidence="3" key="1">
    <citation type="submission" date="2015-06" db="EMBL/GenBank/DDBJ databases">
        <title>Expansion of signal transduction pathways in fungi by whole-genome duplication.</title>
        <authorList>
            <consortium name="DOE Joint Genome Institute"/>
            <person name="Corrochano L.M."/>
            <person name="Kuo A."/>
            <person name="Marcet-Houben M."/>
            <person name="Polaino S."/>
            <person name="Salamov A."/>
            <person name="Villalobos J.M."/>
            <person name="Alvarez M.I."/>
            <person name="Avalos J."/>
            <person name="Benito E.P."/>
            <person name="Benoit I."/>
            <person name="Burger G."/>
            <person name="Camino L.P."/>
            <person name="Canovas D."/>
            <person name="Cerda-Olmedo E."/>
            <person name="Cheng J.-F."/>
            <person name="Dominguez A."/>
            <person name="Elias M."/>
            <person name="Eslava A.P."/>
            <person name="Glaser F."/>
            <person name="Grimwood J."/>
            <person name="Gutierrez G."/>
            <person name="Heitman J."/>
            <person name="Henrissat B."/>
            <person name="Iturriaga E.A."/>
            <person name="Lang B.F."/>
            <person name="Lavin J.L."/>
            <person name="Lee S."/>
            <person name="Li W."/>
            <person name="Lindquist E."/>
            <person name="Lopez-Garcia S."/>
            <person name="Luque E.M."/>
            <person name="Marcos A.T."/>
            <person name="Martin J."/>
            <person name="McCluskey K."/>
            <person name="Medina H.R."/>
            <person name="Miralles-Duran A."/>
            <person name="Miyazaki A."/>
            <person name="Munoz-Torres E."/>
            <person name="Oguiza J.A."/>
            <person name="Ohm R."/>
            <person name="Olmedo M."/>
            <person name="Orejas M."/>
            <person name="Ortiz-Castellanos L."/>
            <person name="Pisabarro A.G."/>
            <person name="Rodriguez-Romero J."/>
            <person name="Ruiz-Herrera J."/>
            <person name="Ruiz-Vazquez R."/>
            <person name="Sanz C."/>
            <person name="Schackwitz W."/>
            <person name="Schmutz J."/>
            <person name="Shahriari M."/>
            <person name="Shelest E."/>
            <person name="Silva-Franco F."/>
            <person name="Soanes D."/>
            <person name="Syed K."/>
            <person name="Tagua V.G."/>
            <person name="Talbot N.J."/>
            <person name="Thon M."/>
            <person name="De vries R.P."/>
            <person name="Wiebenga A."/>
            <person name="Yadav J.S."/>
            <person name="Braun E.L."/>
            <person name="Baker S."/>
            <person name="Garre V."/>
            <person name="Horwitz B."/>
            <person name="Torres-Martinez S."/>
            <person name="Idnurm A."/>
            <person name="Herrera-Estrella A."/>
            <person name="Gabaldon T."/>
            <person name="Grigoriev I.V."/>
        </authorList>
    </citation>
    <scope>NUCLEOTIDE SEQUENCE [LARGE SCALE GENOMIC DNA]</scope>
    <source>
        <strain evidence="3">NRRL 1555(-)</strain>
    </source>
</reference>
<dbReference type="VEuPathDB" id="FungiDB:PHYBLDRAFT_78483"/>
<evidence type="ECO:0000313" key="3">
    <source>
        <dbReference type="Proteomes" id="UP000077315"/>
    </source>
</evidence>
<gene>
    <name evidence="2" type="ORF">PHYBLDRAFT_78483</name>
</gene>
<feature type="region of interest" description="Disordered" evidence="1">
    <location>
        <begin position="186"/>
        <end position="218"/>
    </location>
</feature>
<evidence type="ECO:0000256" key="1">
    <source>
        <dbReference type="SAM" id="MobiDB-lite"/>
    </source>
</evidence>